<dbReference type="Pfam" id="PF00651">
    <property type="entry name" value="BTB"/>
    <property type="match status" value="1"/>
</dbReference>
<feature type="compositionally biased region" description="Basic and acidic residues" evidence="1">
    <location>
        <begin position="150"/>
        <end position="172"/>
    </location>
</feature>
<gene>
    <name evidence="3" type="ORF">ONE63_006927</name>
</gene>
<dbReference type="Proteomes" id="UP001075354">
    <property type="component" value="Chromosome 4"/>
</dbReference>
<accession>A0AAV7XSY4</accession>
<evidence type="ECO:0000313" key="4">
    <source>
        <dbReference type="Proteomes" id="UP001075354"/>
    </source>
</evidence>
<dbReference type="EMBL" id="JAPTSV010000004">
    <property type="protein sequence ID" value="KAJ1528520.1"/>
    <property type="molecule type" value="Genomic_DNA"/>
</dbReference>
<organism evidence="3 4">
    <name type="scientific">Megalurothrips usitatus</name>
    <name type="common">bean blossom thrips</name>
    <dbReference type="NCBI Taxonomy" id="439358"/>
    <lineage>
        <taxon>Eukaryota</taxon>
        <taxon>Metazoa</taxon>
        <taxon>Ecdysozoa</taxon>
        <taxon>Arthropoda</taxon>
        <taxon>Hexapoda</taxon>
        <taxon>Insecta</taxon>
        <taxon>Pterygota</taxon>
        <taxon>Neoptera</taxon>
        <taxon>Paraneoptera</taxon>
        <taxon>Thysanoptera</taxon>
        <taxon>Terebrantia</taxon>
        <taxon>Thripoidea</taxon>
        <taxon>Thripidae</taxon>
        <taxon>Megalurothrips</taxon>
    </lineage>
</organism>
<feature type="compositionally biased region" description="Polar residues" evidence="1">
    <location>
        <begin position="177"/>
        <end position="189"/>
    </location>
</feature>
<feature type="domain" description="BTB" evidence="2">
    <location>
        <begin position="1"/>
        <end position="38"/>
    </location>
</feature>
<dbReference type="InterPro" id="IPR000210">
    <property type="entry name" value="BTB/POZ_dom"/>
</dbReference>
<feature type="compositionally biased region" description="Polar residues" evidence="1">
    <location>
        <begin position="139"/>
        <end position="149"/>
    </location>
</feature>
<name>A0AAV7XSY4_9NEOP</name>
<protein>
    <recommendedName>
        <fullName evidence="2">BTB domain-containing protein</fullName>
    </recommendedName>
</protein>
<evidence type="ECO:0000313" key="3">
    <source>
        <dbReference type="EMBL" id="KAJ1528520.1"/>
    </source>
</evidence>
<keyword evidence="4" id="KW-1185">Reference proteome</keyword>
<evidence type="ECO:0000259" key="2">
    <source>
        <dbReference type="Pfam" id="PF00651"/>
    </source>
</evidence>
<proteinExistence type="predicted"/>
<feature type="region of interest" description="Disordered" evidence="1">
    <location>
        <begin position="139"/>
        <end position="228"/>
    </location>
</feature>
<reference evidence="3" key="1">
    <citation type="submission" date="2022-12" db="EMBL/GenBank/DDBJ databases">
        <title>Chromosome-level genome assembly of the bean flower thrips Megalurothrips usitatus.</title>
        <authorList>
            <person name="Ma L."/>
            <person name="Liu Q."/>
            <person name="Li H."/>
            <person name="Cai W."/>
        </authorList>
    </citation>
    <scope>NUCLEOTIDE SEQUENCE</scope>
    <source>
        <strain evidence="3">Cailab_2022a</strain>
    </source>
</reference>
<comment type="caution">
    <text evidence="3">The sequence shown here is derived from an EMBL/GenBank/DDBJ whole genome shotgun (WGS) entry which is preliminary data.</text>
</comment>
<evidence type="ECO:0000256" key="1">
    <source>
        <dbReference type="SAM" id="MobiDB-lite"/>
    </source>
</evidence>
<feature type="compositionally biased region" description="Basic and acidic residues" evidence="1">
    <location>
        <begin position="206"/>
        <end position="216"/>
    </location>
</feature>
<dbReference type="AlphaFoldDB" id="A0AAV7XSY4"/>
<dbReference type="InterPro" id="IPR011333">
    <property type="entry name" value="SKP1/BTB/POZ_sf"/>
</dbReference>
<dbReference type="Gene3D" id="3.30.710.10">
    <property type="entry name" value="Potassium Channel Kv1.1, Chain A"/>
    <property type="match status" value="1"/>
</dbReference>
<sequence length="228" mass="24872">MRALLQFMYTGGVAVSRERIGSFLLTAEALQVKVLKDMPSALPSCSDSGCYSVSRSQRSSPPGFSKPRHLAALAPMGCPPSCSLLPPHLHQAPPHHLHPHLPPHLFPPPPSLGMPLPLPDMWARPLHGLPPVAPLVLSPTSAKSSSFPDSRTERRTVDDIVKPEERQQDGHAARTRTPMTSIVTPSPWMQSRRPPPPRVAQAHDANGTEDRKEVRTGRILSLSLEPRA</sequence>